<dbReference type="CDD" id="cd05121">
    <property type="entry name" value="ABC1_ADCK3-like"/>
    <property type="match status" value="1"/>
</dbReference>
<sequence>MRRSSVNRFKKIVKVLGSYGFGYIVDSKLNKQNKLPENLRKAFEELGPTFIKIGQILSTRPDLLPPDYISELSKLQDRVPPESIETVKRVFFDQFSISTTECFKTFDEKPLASASISQVHKATLKDGRQVVVKVQRPDIAEKMKTDISILIRIVKFTKAKFADALIDPEEALHEILLTTELELDFNNEVENMDKFRDFNKDITFLYVPYVIHDLSSTKVITMERIYGFKVDDKKNLLIGHYDVNDLGKKLALSYLKQILQDGFFHGDPHPGNIFICEGKICFIDFGIMGNLSSSIKSTLNDMISAIALNDINKMISALLTIGIRKGYVDRNKLYEDLDYLIVNYLSTSLNNIQISVMLSEVFDIARQNNIRLPRDFTLLIRSLVILEGVIASIAPDIKIIDIAIPYVKANNKFSILTNLDFNTLLIHSYSFIKDSFRLPSKIIELSDSLISGRAKLQLEHKNLSTPINELNKGINRLVSALIISSTIIGSSTILNSNIGPKIYNVTIIGITGFLSAAFMGFWLLISIIKSGKL</sequence>
<organism evidence="4 5">
    <name type="scientific">Clostridium estertheticum subsp. estertheticum</name>
    <dbReference type="NCBI Taxonomy" id="1552"/>
    <lineage>
        <taxon>Bacteria</taxon>
        <taxon>Bacillati</taxon>
        <taxon>Bacillota</taxon>
        <taxon>Clostridia</taxon>
        <taxon>Eubacteriales</taxon>
        <taxon>Clostridiaceae</taxon>
        <taxon>Clostridium</taxon>
    </lineage>
</organism>
<keyword evidence="5" id="KW-1185">Reference proteome</keyword>
<proteinExistence type="inferred from homology"/>
<feature type="transmembrane region" description="Helical" evidence="2">
    <location>
        <begin position="502"/>
        <end position="525"/>
    </location>
</feature>
<dbReference type="OrthoDB" id="9795390at2"/>
<keyword evidence="2" id="KW-1133">Transmembrane helix</keyword>
<dbReference type="Pfam" id="PF03109">
    <property type="entry name" value="ABC1"/>
    <property type="match status" value="1"/>
</dbReference>
<dbReference type="InterPro" id="IPR011009">
    <property type="entry name" value="Kinase-like_dom_sf"/>
</dbReference>
<keyword evidence="4" id="KW-0808">Transferase</keyword>
<dbReference type="SUPFAM" id="SSF56112">
    <property type="entry name" value="Protein kinase-like (PK-like)"/>
    <property type="match status" value="1"/>
</dbReference>
<keyword evidence="2" id="KW-0812">Transmembrane</keyword>
<dbReference type="PANTHER" id="PTHR10566">
    <property type="entry name" value="CHAPERONE-ACTIVITY OF BC1 COMPLEX CABC1 -RELATED"/>
    <property type="match status" value="1"/>
</dbReference>
<dbReference type="AlphaFoldDB" id="A0A1J0GMA6"/>
<feature type="transmembrane region" description="Helical" evidence="2">
    <location>
        <begin position="477"/>
        <end position="496"/>
    </location>
</feature>
<reference evidence="5" key="1">
    <citation type="journal article" date="2016" name="Front. Microbiol.">
        <title>Complete Genome Sequence of Clostridium estertheticum DSM 8809, a Microbe Identified in Spoiled Vacuum Packed Beef.</title>
        <authorList>
            <person name="Yu Z."/>
            <person name="Gunn L."/>
            <person name="Brennan E."/>
            <person name="Reid R."/>
            <person name="Wall P.G."/>
            <person name="Gaora O.P."/>
            <person name="Hurley D."/>
            <person name="Bolton D."/>
            <person name="Fanning S."/>
        </authorList>
    </citation>
    <scope>NUCLEOTIDE SEQUENCE [LARGE SCALE GENOMIC DNA]</scope>
    <source>
        <strain evidence="5">DSM 8809</strain>
    </source>
</reference>
<evidence type="ECO:0000256" key="2">
    <source>
        <dbReference type="SAM" id="Phobius"/>
    </source>
</evidence>
<dbReference type="KEGG" id="ceu:A7L45_00185"/>
<name>A0A1J0GMA6_9CLOT</name>
<dbReference type="GO" id="GO:0016301">
    <property type="term" value="F:kinase activity"/>
    <property type="evidence" value="ECO:0007669"/>
    <property type="project" value="UniProtKB-KW"/>
</dbReference>
<dbReference type="InterPro" id="IPR004147">
    <property type="entry name" value="ABC1_dom"/>
</dbReference>
<accession>A0A1J0GMA6</accession>
<dbReference type="STRING" id="1552.A7L45_00185"/>
<gene>
    <name evidence="4" type="ORF">A7L45_00185</name>
</gene>
<dbReference type="InterPro" id="IPR050154">
    <property type="entry name" value="UbiB_kinase"/>
</dbReference>
<feature type="domain" description="ABC1 atypical kinase-like" evidence="3">
    <location>
        <begin position="74"/>
        <end position="316"/>
    </location>
</feature>
<evidence type="ECO:0000256" key="1">
    <source>
        <dbReference type="ARBA" id="ARBA00009670"/>
    </source>
</evidence>
<dbReference type="Proteomes" id="UP000182569">
    <property type="component" value="Chromosome"/>
</dbReference>
<keyword evidence="4" id="KW-0418">Kinase</keyword>
<comment type="similarity">
    <text evidence="1">Belongs to the protein kinase superfamily. ADCK protein kinase family.</text>
</comment>
<evidence type="ECO:0000313" key="4">
    <source>
        <dbReference type="EMBL" id="APC42516.1"/>
    </source>
</evidence>
<protein>
    <submittedName>
        <fullName evidence="4">Protein kinase</fullName>
    </submittedName>
</protein>
<dbReference type="EMBL" id="CP015756">
    <property type="protein sequence ID" value="APC42516.1"/>
    <property type="molecule type" value="Genomic_DNA"/>
</dbReference>
<evidence type="ECO:0000259" key="3">
    <source>
        <dbReference type="Pfam" id="PF03109"/>
    </source>
</evidence>
<dbReference type="RefSeq" id="WP_071614804.1">
    <property type="nucleotide sequence ID" value="NZ_CP015756.1"/>
</dbReference>
<keyword evidence="2" id="KW-0472">Membrane</keyword>
<evidence type="ECO:0000313" key="5">
    <source>
        <dbReference type="Proteomes" id="UP000182569"/>
    </source>
</evidence>
<dbReference type="PANTHER" id="PTHR10566:SF113">
    <property type="entry name" value="PROTEIN ACTIVITY OF BC1 COMPLEX KINASE 7, CHLOROPLASTIC"/>
    <property type="match status" value="1"/>
</dbReference>